<keyword evidence="1" id="KW-0472">Membrane</keyword>
<proteinExistence type="predicted"/>
<dbReference type="PANTHER" id="PTHR12526:SF622">
    <property type="entry name" value="GLYCOSYLTRANSFERASE (GROUP I)"/>
    <property type="match status" value="1"/>
</dbReference>
<feature type="domain" description="Glycosyltransferase subfamily 4-like N-terminal" evidence="2">
    <location>
        <begin position="31"/>
        <end position="187"/>
    </location>
</feature>
<dbReference type="AlphaFoldDB" id="A0A1G2M3H4"/>
<dbReference type="PANTHER" id="PTHR12526">
    <property type="entry name" value="GLYCOSYLTRANSFERASE"/>
    <property type="match status" value="1"/>
</dbReference>
<accession>A0A1G2M3H4</accession>
<organism evidence="3 4">
    <name type="scientific">Candidatus Taylorbacteria bacterium RIFCSPHIGHO2_01_FULL_46_22b</name>
    <dbReference type="NCBI Taxonomy" id="1802301"/>
    <lineage>
        <taxon>Bacteria</taxon>
        <taxon>Candidatus Tayloriibacteriota</taxon>
    </lineage>
</organism>
<name>A0A1G2M3H4_9BACT</name>
<dbReference type="STRING" id="1802301.A2664_00710"/>
<protein>
    <recommendedName>
        <fullName evidence="2">Glycosyltransferase subfamily 4-like N-terminal domain-containing protein</fullName>
    </recommendedName>
</protein>
<evidence type="ECO:0000313" key="3">
    <source>
        <dbReference type="EMBL" id="OHA18450.1"/>
    </source>
</evidence>
<keyword evidence="1" id="KW-1133">Transmembrane helix</keyword>
<reference evidence="3 4" key="1">
    <citation type="journal article" date="2016" name="Nat. Commun.">
        <title>Thousands of microbial genomes shed light on interconnected biogeochemical processes in an aquifer system.</title>
        <authorList>
            <person name="Anantharaman K."/>
            <person name="Brown C.T."/>
            <person name="Hug L.A."/>
            <person name="Sharon I."/>
            <person name="Castelle C.J."/>
            <person name="Probst A.J."/>
            <person name="Thomas B.C."/>
            <person name="Singh A."/>
            <person name="Wilkins M.J."/>
            <person name="Karaoz U."/>
            <person name="Brodie E.L."/>
            <person name="Williams K.H."/>
            <person name="Hubbard S.S."/>
            <person name="Banfield J.F."/>
        </authorList>
    </citation>
    <scope>NUCLEOTIDE SEQUENCE [LARGE SCALE GENOMIC DNA]</scope>
</reference>
<dbReference type="InterPro" id="IPR028098">
    <property type="entry name" value="Glyco_trans_4-like_N"/>
</dbReference>
<dbReference type="SUPFAM" id="SSF53756">
    <property type="entry name" value="UDP-Glycosyltransferase/glycogen phosphorylase"/>
    <property type="match status" value="1"/>
</dbReference>
<dbReference type="Pfam" id="PF13439">
    <property type="entry name" value="Glyco_transf_4"/>
    <property type="match status" value="1"/>
</dbReference>
<dbReference type="Gene3D" id="3.40.50.2000">
    <property type="entry name" value="Glycogen Phosphorylase B"/>
    <property type="match status" value="2"/>
</dbReference>
<comment type="caution">
    <text evidence="3">The sequence shown here is derived from an EMBL/GenBank/DDBJ whole genome shotgun (WGS) entry which is preliminary data.</text>
</comment>
<dbReference type="EMBL" id="MHRF01000005">
    <property type="protein sequence ID" value="OHA18450.1"/>
    <property type="molecule type" value="Genomic_DNA"/>
</dbReference>
<sequence length="387" mass="44181">MAEHSKKNLFLIFHGRFPGEKAAALFTAKNAEAFAEEGFQVTVLAPRRLGRSPETPEKYYGVKETFRTVYLPIIDLFATPLLKWFAFYTSYILFSVFSLFYLLAKAKRNDILYSNESLPLLLASFFFKNTFYEVHDFPERSFLNRTLFSRVKGIVATNRWKRDELTRLFGLAPDKVLYEPNAVDVEKFKNADGNAIRRKLNISNETILIGYAGSLRTMEMEKGISVLLEAVAELPTKYHLLVVGGSVEDISIYRNTTELWHIRDRVIFTGWVRHHAVPEYLAACSVLVAPFPNTPHYNLYMSPMKVFEYMATGKPIVATKLRTIEEILDERSAVLVRPDDARALADGITKAVSGQIGLSAQAFSRVNEHTWQKRASRVTEFLLKKKV</sequence>
<feature type="transmembrane region" description="Helical" evidence="1">
    <location>
        <begin position="85"/>
        <end position="104"/>
    </location>
</feature>
<dbReference type="Proteomes" id="UP000178873">
    <property type="component" value="Unassembled WGS sequence"/>
</dbReference>
<evidence type="ECO:0000313" key="4">
    <source>
        <dbReference type="Proteomes" id="UP000178873"/>
    </source>
</evidence>
<evidence type="ECO:0000259" key="2">
    <source>
        <dbReference type="Pfam" id="PF13439"/>
    </source>
</evidence>
<dbReference type="Pfam" id="PF13692">
    <property type="entry name" value="Glyco_trans_1_4"/>
    <property type="match status" value="1"/>
</dbReference>
<keyword evidence="1" id="KW-0812">Transmembrane</keyword>
<evidence type="ECO:0000256" key="1">
    <source>
        <dbReference type="SAM" id="Phobius"/>
    </source>
</evidence>
<gene>
    <name evidence="3" type="ORF">A2664_00710</name>
</gene>